<keyword evidence="1 4" id="KW-0663">Pyridoxal phosphate</keyword>
<proteinExistence type="inferred from homology"/>
<keyword evidence="7" id="KW-1185">Reference proteome</keyword>
<accession>A0A1G9ERN1</accession>
<dbReference type="Pfam" id="PF01041">
    <property type="entry name" value="DegT_DnrJ_EryC1"/>
    <property type="match status" value="1"/>
</dbReference>
<dbReference type="GO" id="GO:0008483">
    <property type="term" value="F:transaminase activity"/>
    <property type="evidence" value="ECO:0007669"/>
    <property type="project" value="TreeGrafter"/>
</dbReference>
<evidence type="ECO:0000256" key="3">
    <source>
        <dbReference type="PIRSR" id="PIRSR000390-1"/>
    </source>
</evidence>
<dbReference type="RefSeq" id="WP_089656652.1">
    <property type="nucleotide sequence ID" value="NZ_FNGH01000001.1"/>
</dbReference>
<evidence type="ECO:0000256" key="5">
    <source>
        <dbReference type="RuleBase" id="RU004508"/>
    </source>
</evidence>
<organism evidence="6 7">
    <name type="scientific">Franzmannia pantelleriensis</name>
    <dbReference type="NCBI Taxonomy" id="48727"/>
    <lineage>
        <taxon>Bacteria</taxon>
        <taxon>Pseudomonadati</taxon>
        <taxon>Pseudomonadota</taxon>
        <taxon>Gammaproteobacteria</taxon>
        <taxon>Oceanospirillales</taxon>
        <taxon>Halomonadaceae</taxon>
        <taxon>Franzmannia</taxon>
    </lineage>
</organism>
<dbReference type="AlphaFoldDB" id="A0A1G9ERN1"/>
<dbReference type="CDD" id="cd00616">
    <property type="entry name" value="AHBA_syn"/>
    <property type="match status" value="1"/>
</dbReference>
<dbReference type="SUPFAM" id="SSF53383">
    <property type="entry name" value="PLP-dependent transferases"/>
    <property type="match status" value="1"/>
</dbReference>
<sequence length="362" mass="40348">MIQVTKPFIPDLDLLNKYLGYAHQGAWLTNNGPLVRELTDRLQDYLGVKNLILTANGTLALQVAYKALGLTGNVLTSPFTFVATASAMKWQGITPQFCDIEPDTLGLSPAAVREFATQRTTALVPVHVYGNPCDVEIFDNISKEKEIPIVYDASHAFSINFKGQSVLNWGDASTLSFHATKLFHTVEGGGIVFKDSEVFERAKRMLNFGLGDPMGDISVPGINAKMSEVHAAYGLSVLESIDYILEKRSEVLFTYHKHLREVVEMPKWRVGATQNAAYAPIIMETEKQCINVLSSLQNVDVIARRYFYPCLNKLTEYKDNEYDRCATATNVAERIICLPLYPDLSRPDIFKIIGAVKRGCQQ</sequence>
<feature type="active site" description="Proton acceptor" evidence="3">
    <location>
        <position position="181"/>
    </location>
</feature>
<evidence type="ECO:0000256" key="4">
    <source>
        <dbReference type="PIRSR" id="PIRSR000390-2"/>
    </source>
</evidence>
<dbReference type="STRING" id="48727.SAMN05192555_101203"/>
<evidence type="ECO:0000256" key="1">
    <source>
        <dbReference type="ARBA" id="ARBA00022898"/>
    </source>
</evidence>
<dbReference type="EMBL" id="FNGH01000001">
    <property type="protein sequence ID" value="SDK78738.1"/>
    <property type="molecule type" value="Genomic_DNA"/>
</dbReference>
<evidence type="ECO:0000313" key="7">
    <source>
        <dbReference type="Proteomes" id="UP000199107"/>
    </source>
</evidence>
<comment type="similarity">
    <text evidence="2 5">Belongs to the DegT/DnrJ/EryC1 family.</text>
</comment>
<dbReference type="PIRSF" id="PIRSF000390">
    <property type="entry name" value="PLP_StrS"/>
    <property type="match status" value="1"/>
</dbReference>
<dbReference type="InterPro" id="IPR015421">
    <property type="entry name" value="PyrdxlP-dep_Trfase_major"/>
</dbReference>
<dbReference type="InterPro" id="IPR000653">
    <property type="entry name" value="DegT/StrS_aminotransferase"/>
</dbReference>
<dbReference type="OrthoDB" id="9804264at2"/>
<evidence type="ECO:0000313" key="6">
    <source>
        <dbReference type="EMBL" id="SDK78738.1"/>
    </source>
</evidence>
<dbReference type="Proteomes" id="UP000199107">
    <property type="component" value="Unassembled WGS sequence"/>
</dbReference>
<dbReference type="Gene3D" id="3.40.640.10">
    <property type="entry name" value="Type I PLP-dependent aspartate aminotransferase-like (Major domain)"/>
    <property type="match status" value="1"/>
</dbReference>
<dbReference type="GO" id="GO:0000271">
    <property type="term" value="P:polysaccharide biosynthetic process"/>
    <property type="evidence" value="ECO:0007669"/>
    <property type="project" value="TreeGrafter"/>
</dbReference>
<dbReference type="PANTHER" id="PTHR30244:SF9">
    <property type="entry name" value="PROTEIN RV3402C"/>
    <property type="match status" value="1"/>
</dbReference>
<protein>
    <submittedName>
        <fullName evidence="6">dTDP-4-amino-4,6-dideoxygalactose transaminase</fullName>
    </submittedName>
</protein>
<dbReference type="GO" id="GO:0030170">
    <property type="term" value="F:pyridoxal phosphate binding"/>
    <property type="evidence" value="ECO:0007669"/>
    <property type="project" value="TreeGrafter"/>
</dbReference>
<dbReference type="InterPro" id="IPR015424">
    <property type="entry name" value="PyrdxlP-dep_Trfase"/>
</dbReference>
<name>A0A1G9ERN1_9GAMM</name>
<feature type="modified residue" description="N6-(pyridoxal phosphate)lysine" evidence="4">
    <location>
        <position position="181"/>
    </location>
</feature>
<evidence type="ECO:0000256" key="2">
    <source>
        <dbReference type="ARBA" id="ARBA00037999"/>
    </source>
</evidence>
<dbReference type="PANTHER" id="PTHR30244">
    <property type="entry name" value="TRANSAMINASE"/>
    <property type="match status" value="1"/>
</dbReference>
<reference evidence="7" key="1">
    <citation type="submission" date="2016-10" db="EMBL/GenBank/DDBJ databases">
        <authorList>
            <person name="Varghese N."/>
            <person name="Submissions S."/>
        </authorList>
    </citation>
    <scope>NUCLEOTIDE SEQUENCE [LARGE SCALE GENOMIC DNA]</scope>
    <source>
        <strain evidence="7">AAP</strain>
    </source>
</reference>
<gene>
    <name evidence="6" type="ORF">SAMN05192555_101203</name>
</gene>